<dbReference type="Proteomes" id="UP000563050">
    <property type="component" value="Unassembled WGS sequence"/>
</dbReference>
<dbReference type="AlphaFoldDB" id="A0A7W5DKS1"/>
<gene>
    <name evidence="1" type="ORF">FHR95_002280</name>
</gene>
<keyword evidence="2" id="KW-1185">Reference proteome</keyword>
<organism evidence="1 2">
    <name type="scientific">Halomonas fontilapidosi</name>
    <dbReference type="NCBI Taxonomy" id="616675"/>
    <lineage>
        <taxon>Bacteria</taxon>
        <taxon>Pseudomonadati</taxon>
        <taxon>Pseudomonadota</taxon>
        <taxon>Gammaproteobacteria</taxon>
        <taxon>Oceanospirillales</taxon>
        <taxon>Halomonadaceae</taxon>
        <taxon>Halomonas</taxon>
    </lineage>
</organism>
<accession>A0A7W5DKS1</accession>
<evidence type="ECO:0000313" key="2">
    <source>
        <dbReference type="Proteomes" id="UP000563050"/>
    </source>
</evidence>
<proteinExistence type="predicted"/>
<dbReference type="EMBL" id="JACHXQ010000007">
    <property type="protein sequence ID" value="MBB3184706.1"/>
    <property type="molecule type" value="Genomic_DNA"/>
</dbReference>
<reference evidence="1 2" key="1">
    <citation type="submission" date="2020-08" db="EMBL/GenBank/DDBJ databases">
        <title>Genomic Encyclopedia of Type Strains, Phase III (KMG-III): the genomes of soil and plant-associated and newly described type strains.</title>
        <authorList>
            <person name="Whitman W."/>
        </authorList>
    </citation>
    <scope>NUCLEOTIDE SEQUENCE [LARGE SCALE GENOMIC DNA]</scope>
    <source>
        <strain evidence="1 2">CECT 7341</strain>
    </source>
</reference>
<protein>
    <submittedName>
        <fullName evidence="1">Uncharacterized protein</fullName>
    </submittedName>
</protein>
<sequence>MPAVHVAGLAASHRGNAAKALQRYGGLGLMPARWVLY</sequence>
<evidence type="ECO:0000313" key="1">
    <source>
        <dbReference type="EMBL" id="MBB3184706.1"/>
    </source>
</evidence>
<comment type="caution">
    <text evidence="1">The sequence shown here is derived from an EMBL/GenBank/DDBJ whole genome shotgun (WGS) entry which is preliminary data.</text>
</comment>
<name>A0A7W5DKS1_9GAMM</name>